<gene>
    <name evidence="1" type="ORF">NDU88_004019</name>
</gene>
<dbReference type="Proteomes" id="UP001066276">
    <property type="component" value="Chromosome 1_2"/>
</dbReference>
<sequence length="154" mass="16989">RSSLTPRSKRSLRVGLSGERFRVPIVYRLLATKSTRGPRLLTWCTRASDGSIEVDSPSEVGPPRRSWFSADGALSPRQSARAGCGPAGARRLLFAVRRTRSGRPPAFFFSPGVDRYGQGRRSSRVCPGLGVRRLTIPARRRVHGSLRRQCRCGA</sequence>
<dbReference type="AlphaFoldDB" id="A0AAV7W7T1"/>
<feature type="non-terminal residue" evidence="1">
    <location>
        <position position="1"/>
    </location>
</feature>
<protein>
    <submittedName>
        <fullName evidence="1">Uncharacterized protein</fullName>
    </submittedName>
</protein>
<comment type="caution">
    <text evidence="1">The sequence shown here is derived from an EMBL/GenBank/DDBJ whole genome shotgun (WGS) entry which is preliminary data.</text>
</comment>
<accession>A0AAV7W7T1</accession>
<reference evidence="1" key="1">
    <citation type="journal article" date="2022" name="bioRxiv">
        <title>Sequencing and chromosome-scale assembly of the giantPleurodeles waltlgenome.</title>
        <authorList>
            <person name="Brown T."/>
            <person name="Elewa A."/>
            <person name="Iarovenko S."/>
            <person name="Subramanian E."/>
            <person name="Araus A.J."/>
            <person name="Petzold A."/>
            <person name="Susuki M."/>
            <person name="Suzuki K.-i.T."/>
            <person name="Hayashi T."/>
            <person name="Toyoda A."/>
            <person name="Oliveira C."/>
            <person name="Osipova E."/>
            <person name="Leigh N.D."/>
            <person name="Simon A."/>
            <person name="Yun M.H."/>
        </authorList>
    </citation>
    <scope>NUCLEOTIDE SEQUENCE</scope>
    <source>
        <strain evidence="1">20211129_DDA</strain>
        <tissue evidence="1">Liver</tissue>
    </source>
</reference>
<proteinExistence type="predicted"/>
<dbReference type="EMBL" id="JANPWB010000002">
    <property type="protein sequence ID" value="KAJ1208636.1"/>
    <property type="molecule type" value="Genomic_DNA"/>
</dbReference>
<keyword evidence="2" id="KW-1185">Reference proteome</keyword>
<evidence type="ECO:0000313" key="1">
    <source>
        <dbReference type="EMBL" id="KAJ1208636.1"/>
    </source>
</evidence>
<evidence type="ECO:0000313" key="2">
    <source>
        <dbReference type="Proteomes" id="UP001066276"/>
    </source>
</evidence>
<name>A0AAV7W7T1_PLEWA</name>
<organism evidence="1 2">
    <name type="scientific">Pleurodeles waltl</name>
    <name type="common">Iberian ribbed newt</name>
    <dbReference type="NCBI Taxonomy" id="8319"/>
    <lineage>
        <taxon>Eukaryota</taxon>
        <taxon>Metazoa</taxon>
        <taxon>Chordata</taxon>
        <taxon>Craniata</taxon>
        <taxon>Vertebrata</taxon>
        <taxon>Euteleostomi</taxon>
        <taxon>Amphibia</taxon>
        <taxon>Batrachia</taxon>
        <taxon>Caudata</taxon>
        <taxon>Salamandroidea</taxon>
        <taxon>Salamandridae</taxon>
        <taxon>Pleurodelinae</taxon>
        <taxon>Pleurodeles</taxon>
    </lineage>
</organism>